<dbReference type="InterPro" id="IPR013950">
    <property type="entry name" value="Mis14/Nsl1"/>
</dbReference>
<proteinExistence type="predicted"/>
<name>A0A6A6VBF3_9PLEO</name>
<organism evidence="1 2">
    <name type="scientific">Sporormia fimetaria CBS 119925</name>
    <dbReference type="NCBI Taxonomy" id="1340428"/>
    <lineage>
        <taxon>Eukaryota</taxon>
        <taxon>Fungi</taxon>
        <taxon>Dikarya</taxon>
        <taxon>Ascomycota</taxon>
        <taxon>Pezizomycotina</taxon>
        <taxon>Dothideomycetes</taxon>
        <taxon>Pleosporomycetidae</taxon>
        <taxon>Pleosporales</taxon>
        <taxon>Sporormiaceae</taxon>
        <taxon>Sporormia</taxon>
    </lineage>
</organism>
<reference evidence="1" key="1">
    <citation type="journal article" date="2020" name="Stud. Mycol.">
        <title>101 Dothideomycetes genomes: a test case for predicting lifestyles and emergence of pathogens.</title>
        <authorList>
            <person name="Haridas S."/>
            <person name="Albert R."/>
            <person name="Binder M."/>
            <person name="Bloem J."/>
            <person name="Labutti K."/>
            <person name="Salamov A."/>
            <person name="Andreopoulos B."/>
            <person name="Baker S."/>
            <person name="Barry K."/>
            <person name="Bills G."/>
            <person name="Bluhm B."/>
            <person name="Cannon C."/>
            <person name="Castanera R."/>
            <person name="Culley D."/>
            <person name="Daum C."/>
            <person name="Ezra D."/>
            <person name="Gonzalez J."/>
            <person name="Henrissat B."/>
            <person name="Kuo A."/>
            <person name="Liang C."/>
            <person name="Lipzen A."/>
            <person name="Lutzoni F."/>
            <person name="Magnuson J."/>
            <person name="Mondo S."/>
            <person name="Nolan M."/>
            <person name="Ohm R."/>
            <person name="Pangilinan J."/>
            <person name="Park H.-J."/>
            <person name="Ramirez L."/>
            <person name="Alfaro M."/>
            <person name="Sun H."/>
            <person name="Tritt A."/>
            <person name="Yoshinaga Y."/>
            <person name="Zwiers L.-H."/>
            <person name="Turgeon B."/>
            <person name="Goodwin S."/>
            <person name="Spatafora J."/>
            <person name="Crous P."/>
            <person name="Grigoriev I."/>
        </authorList>
    </citation>
    <scope>NUCLEOTIDE SEQUENCE</scope>
    <source>
        <strain evidence="1">CBS 119925</strain>
    </source>
</reference>
<dbReference type="GO" id="GO:0000444">
    <property type="term" value="C:MIS12/MIND type complex"/>
    <property type="evidence" value="ECO:0007669"/>
    <property type="project" value="TreeGrafter"/>
</dbReference>
<dbReference type="OrthoDB" id="2135762at2759"/>
<dbReference type="EMBL" id="MU006574">
    <property type="protein sequence ID" value="KAF2747054.1"/>
    <property type="molecule type" value="Genomic_DNA"/>
</dbReference>
<dbReference type="Pfam" id="PF08641">
    <property type="entry name" value="Mis14"/>
    <property type="match status" value="1"/>
</dbReference>
<dbReference type="AlphaFoldDB" id="A0A6A6VBF3"/>
<evidence type="ECO:0000313" key="2">
    <source>
        <dbReference type="Proteomes" id="UP000799440"/>
    </source>
</evidence>
<protein>
    <submittedName>
        <fullName evidence="1">Uncharacterized protein</fullName>
    </submittedName>
</protein>
<gene>
    <name evidence="1" type="ORF">M011DRAFT_403006</name>
</gene>
<dbReference type="Proteomes" id="UP000799440">
    <property type="component" value="Unassembled WGS sequence"/>
</dbReference>
<keyword evidence="2" id="KW-1185">Reference proteome</keyword>
<sequence>MDPSHRKIELQSLRDLTFLTTSLRTHTAQKLDTHLPPSPDPSASYPLRTRTSELLDTFLDEVLKGMRANTSINGIALTSDAGGEGGADAHANARVEEEIEYEDLDYKLQERLRVLFAKRERLVKSIAVHRRGTAKAAAERFREGWEKEGQEWEEARGEMERRVVEEARRSGEGLDVQMKRLEEVEGSWERVVTGLAELQRGLPETRARLERAGEVVGYLGG</sequence>
<accession>A0A6A6VBF3</accession>
<dbReference type="GO" id="GO:0000070">
    <property type="term" value="P:mitotic sister chromatid segregation"/>
    <property type="evidence" value="ECO:0007669"/>
    <property type="project" value="InterPro"/>
</dbReference>
<dbReference type="PANTHER" id="PTHR31749:SF3">
    <property type="entry name" value="KINETOCHORE-ASSOCIATED PROTEIN NSL1 HOMOLOG"/>
    <property type="match status" value="1"/>
</dbReference>
<evidence type="ECO:0000313" key="1">
    <source>
        <dbReference type="EMBL" id="KAF2747054.1"/>
    </source>
</evidence>
<dbReference type="PANTHER" id="PTHR31749">
    <property type="entry name" value="KINETOCHORE-ASSOCIATED PROTEIN NSL1 HOMOLOG"/>
    <property type="match status" value="1"/>
</dbReference>